<dbReference type="InterPro" id="IPR029069">
    <property type="entry name" value="HotDog_dom_sf"/>
</dbReference>
<evidence type="ECO:0000313" key="3">
    <source>
        <dbReference type="EMBL" id="GLQ22999.1"/>
    </source>
</evidence>
<accession>A0ABQ5V659</accession>
<sequence length="135" mass="14453">MTYTPEQLRQFAEAVPFSNHLGVKLAELTAEKVVCTVVPKPEHCTTMGTVHGGFLMAVADFAGACGAFFNLPEGSTGTTTTESKTNMIRPGKPGTTLSITATPINVGRRLQVWQTRIEGEDGKLVSLTTQSQINL</sequence>
<keyword evidence="1" id="KW-0378">Hydrolase</keyword>
<evidence type="ECO:0000313" key="4">
    <source>
        <dbReference type="Proteomes" id="UP001161391"/>
    </source>
</evidence>
<dbReference type="SUPFAM" id="SSF54637">
    <property type="entry name" value="Thioesterase/thiol ester dehydrase-isomerase"/>
    <property type="match status" value="1"/>
</dbReference>
<dbReference type="CDD" id="cd03443">
    <property type="entry name" value="PaaI_thioesterase"/>
    <property type="match status" value="1"/>
</dbReference>
<gene>
    <name evidence="3" type="ORF">GCM10007853_08730</name>
</gene>
<dbReference type="Pfam" id="PF03061">
    <property type="entry name" value="4HBT"/>
    <property type="match status" value="1"/>
</dbReference>
<proteinExistence type="predicted"/>
<reference evidence="3" key="2">
    <citation type="submission" date="2023-01" db="EMBL/GenBank/DDBJ databases">
        <title>Draft genome sequence of Algimonas ampicilliniresistens strain NBRC 108219.</title>
        <authorList>
            <person name="Sun Q."/>
            <person name="Mori K."/>
        </authorList>
    </citation>
    <scope>NUCLEOTIDE SEQUENCE</scope>
    <source>
        <strain evidence="3">NBRC 108219</strain>
    </source>
</reference>
<dbReference type="RefSeq" id="WP_284387960.1">
    <property type="nucleotide sequence ID" value="NZ_BSNK01000001.1"/>
</dbReference>
<feature type="domain" description="Thioesterase" evidence="2">
    <location>
        <begin position="47"/>
        <end position="125"/>
    </location>
</feature>
<dbReference type="InterPro" id="IPR006683">
    <property type="entry name" value="Thioestr_dom"/>
</dbReference>
<dbReference type="InterPro" id="IPR003736">
    <property type="entry name" value="PAAI_dom"/>
</dbReference>
<name>A0ABQ5V659_9PROT</name>
<keyword evidence="4" id="KW-1185">Reference proteome</keyword>
<dbReference type="PANTHER" id="PTHR43240">
    <property type="entry name" value="1,4-DIHYDROXY-2-NAPHTHOYL-COA THIOESTERASE 1"/>
    <property type="match status" value="1"/>
</dbReference>
<evidence type="ECO:0000259" key="2">
    <source>
        <dbReference type="Pfam" id="PF03061"/>
    </source>
</evidence>
<organism evidence="3 4">
    <name type="scientific">Algimonas ampicilliniresistens</name>
    <dbReference type="NCBI Taxonomy" id="1298735"/>
    <lineage>
        <taxon>Bacteria</taxon>
        <taxon>Pseudomonadati</taxon>
        <taxon>Pseudomonadota</taxon>
        <taxon>Alphaproteobacteria</taxon>
        <taxon>Maricaulales</taxon>
        <taxon>Robiginitomaculaceae</taxon>
        <taxon>Algimonas</taxon>
    </lineage>
</organism>
<dbReference type="Proteomes" id="UP001161391">
    <property type="component" value="Unassembled WGS sequence"/>
</dbReference>
<dbReference type="NCBIfam" id="TIGR00369">
    <property type="entry name" value="unchar_dom_1"/>
    <property type="match status" value="1"/>
</dbReference>
<protein>
    <recommendedName>
        <fullName evidence="2">Thioesterase domain-containing protein</fullName>
    </recommendedName>
</protein>
<evidence type="ECO:0000256" key="1">
    <source>
        <dbReference type="ARBA" id="ARBA00022801"/>
    </source>
</evidence>
<dbReference type="Gene3D" id="3.10.129.10">
    <property type="entry name" value="Hotdog Thioesterase"/>
    <property type="match status" value="1"/>
</dbReference>
<dbReference type="PANTHER" id="PTHR43240:SF8">
    <property type="entry name" value="PHENYLACETIC ACID DEGRADATION-RELATED PROTEIN"/>
    <property type="match status" value="1"/>
</dbReference>
<comment type="caution">
    <text evidence="3">The sequence shown here is derived from an EMBL/GenBank/DDBJ whole genome shotgun (WGS) entry which is preliminary data.</text>
</comment>
<reference evidence="3" key="1">
    <citation type="journal article" date="2014" name="Int. J. Syst. Evol. Microbiol.">
        <title>Complete genome of a new Firmicutes species belonging to the dominant human colonic microbiota ('Ruminococcus bicirculans') reveals two chromosomes and a selective capacity to utilize plant glucans.</title>
        <authorList>
            <consortium name="NISC Comparative Sequencing Program"/>
            <person name="Wegmann U."/>
            <person name="Louis P."/>
            <person name="Goesmann A."/>
            <person name="Henrissat B."/>
            <person name="Duncan S.H."/>
            <person name="Flint H.J."/>
        </authorList>
    </citation>
    <scope>NUCLEOTIDE SEQUENCE</scope>
    <source>
        <strain evidence="3">NBRC 108219</strain>
    </source>
</reference>
<dbReference type="EMBL" id="BSNK01000001">
    <property type="protein sequence ID" value="GLQ22999.1"/>
    <property type="molecule type" value="Genomic_DNA"/>
</dbReference>